<comment type="caution">
    <text evidence="9">The sequence shown here is derived from an EMBL/GenBank/DDBJ whole genome shotgun (WGS) entry which is preliminary data.</text>
</comment>
<dbReference type="RefSeq" id="WP_078484074.1">
    <property type="nucleotide sequence ID" value="NZ_MPRL01000045.1"/>
</dbReference>
<dbReference type="InterPro" id="IPR019614">
    <property type="entry name" value="SAM-dep_methyl-trfase"/>
</dbReference>
<dbReference type="Gene3D" id="3.30.750.80">
    <property type="entry name" value="RNA methyltransferase domain (HRMD) like"/>
    <property type="match status" value="1"/>
</dbReference>
<comment type="catalytic activity">
    <reaction evidence="6">
        <text>guanosine(2445) in 23S rRNA + S-adenosyl-L-methionine = N(2)-methylguanosine(2445) in 23S rRNA + S-adenosyl-L-homocysteine + H(+)</text>
        <dbReference type="Rhea" id="RHEA:42740"/>
        <dbReference type="Rhea" id="RHEA-COMP:10215"/>
        <dbReference type="Rhea" id="RHEA-COMP:10216"/>
        <dbReference type="ChEBI" id="CHEBI:15378"/>
        <dbReference type="ChEBI" id="CHEBI:57856"/>
        <dbReference type="ChEBI" id="CHEBI:59789"/>
        <dbReference type="ChEBI" id="CHEBI:74269"/>
        <dbReference type="ChEBI" id="CHEBI:74481"/>
        <dbReference type="EC" id="2.1.1.173"/>
    </reaction>
</comment>
<dbReference type="GO" id="GO:0052915">
    <property type="term" value="F:23S rRNA (guanine(2445)-N(2))-methyltransferase activity"/>
    <property type="evidence" value="ECO:0007669"/>
    <property type="project" value="UniProtKB-UniRule"/>
</dbReference>
<dbReference type="GO" id="GO:0005737">
    <property type="term" value="C:cytoplasm"/>
    <property type="evidence" value="ECO:0007669"/>
    <property type="project" value="UniProtKB-SubCell"/>
</dbReference>
<evidence type="ECO:0000256" key="1">
    <source>
        <dbReference type="ARBA" id="ARBA00022490"/>
    </source>
</evidence>
<evidence type="ECO:0000256" key="4">
    <source>
        <dbReference type="ARBA" id="ARBA00022679"/>
    </source>
</evidence>
<dbReference type="PANTHER" id="PTHR47313:SF1">
    <property type="entry name" value="RIBOSOMAL RNA LARGE SUBUNIT METHYLTRANSFERASE K_L"/>
    <property type="match status" value="1"/>
</dbReference>
<dbReference type="InterPro" id="IPR017244">
    <property type="entry name" value="23SrRNA_methyltr_KL"/>
</dbReference>
<evidence type="ECO:0000256" key="3">
    <source>
        <dbReference type="ARBA" id="ARBA00022603"/>
    </source>
</evidence>
<dbReference type="Gene3D" id="3.40.50.150">
    <property type="entry name" value="Vaccinia Virus protein VP39"/>
    <property type="match status" value="2"/>
</dbReference>
<dbReference type="GO" id="GO:0003723">
    <property type="term" value="F:RNA binding"/>
    <property type="evidence" value="ECO:0007669"/>
    <property type="project" value="UniProtKB-UniRule"/>
</dbReference>
<name>A0A1T2L3J5_9GAMM</name>
<evidence type="ECO:0000313" key="10">
    <source>
        <dbReference type="Proteomes" id="UP000191110"/>
    </source>
</evidence>
<keyword evidence="5 6" id="KW-0949">S-adenosyl-L-methionine</keyword>
<evidence type="ECO:0000256" key="6">
    <source>
        <dbReference type="HAMAP-Rule" id="MF_01858"/>
    </source>
</evidence>
<dbReference type="Pfam" id="PF22020">
    <property type="entry name" value="RlmL_1st"/>
    <property type="match status" value="1"/>
</dbReference>
<evidence type="ECO:0000256" key="2">
    <source>
        <dbReference type="ARBA" id="ARBA00022552"/>
    </source>
</evidence>
<dbReference type="EMBL" id="MPRL01000045">
    <property type="protein sequence ID" value="OOZ39673.1"/>
    <property type="molecule type" value="Genomic_DNA"/>
</dbReference>
<sequence>MTQHSFYATAPRGVEKLLSDELRQLGAIDVEQRRAGAIFKGDLEIAYRVALWSRFANRLLMTLAEFPAPNADALYEGTRSIAWHEHLGAEGTLAVDFTGSAQWINDSRFGALKVKDAVVDVMRDKHGVRPDVDTDRPDLRIHLHIHNDLATISLDLSGESLHRRGYREQGSRAPLKENLAGAILSLAGWPAVAEKGGALVDPMCGSGTFLVEAALMAADIAPGLQRDHFGFLGWLHHDDTLWQRLLGEAEERRVAGLEKLSPIQGSDTDVRAVKAAKGNIARAGLRDHISVSAQRFIYSKPPEGASSGLVIANPPYGERIGDKQKLIGLYREIGTHLGEAYNGWKGALLVADDMLQHSISLKPTRSYPLLNGTIECQLHCYGFLKPGKQVQGGEMFANRLRKNLKHLSRWARKNSVSCYRLYDADLPEYAVAVDLYQEAGDGSQWLHVQEYAPPKTIDKQKAEQRLFEVMQVLYEVMELPPERVVLKVRERAKGGSQYGRRDEKKNYIVVEECGAQFRVNLTDYLDTGLFLDHRITREKVRELARDKRFLNLFAYTGSVTVYAAQGGARSTTTIDLSTTYLEWAKQNMALNGFAEGPHAYVRADCSEWLEDAQGEYGLIFIDPPTFSNSKRMEGVFDVQRDHVALIKRAVGLLEPDGVVLFSNNRRDFKLDKEALADLKIEEITRATIPEDFKRNQKIHHAWLMRRS</sequence>
<dbReference type="InterPro" id="IPR029063">
    <property type="entry name" value="SAM-dependent_MTases_sf"/>
</dbReference>
<dbReference type="PROSITE" id="PS00092">
    <property type="entry name" value="N6_MTASE"/>
    <property type="match status" value="1"/>
</dbReference>
<dbReference type="InterPro" id="IPR054170">
    <property type="entry name" value="RlmL_1st"/>
</dbReference>
<evidence type="ECO:0000256" key="5">
    <source>
        <dbReference type="ARBA" id="ARBA00022691"/>
    </source>
</evidence>
<dbReference type="Gene3D" id="3.30.2130.30">
    <property type="match status" value="1"/>
</dbReference>
<dbReference type="InterPro" id="IPR000241">
    <property type="entry name" value="RlmKL-like_Mtase"/>
</dbReference>
<dbReference type="Pfam" id="PF01170">
    <property type="entry name" value="UPF0020"/>
    <property type="match status" value="1"/>
</dbReference>
<organism evidence="9 10">
    <name type="scientific">Solemya pervernicosa gill symbiont</name>
    <dbReference type="NCBI Taxonomy" id="642797"/>
    <lineage>
        <taxon>Bacteria</taxon>
        <taxon>Pseudomonadati</taxon>
        <taxon>Pseudomonadota</taxon>
        <taxon>Gammaproteobacteria</taxon>
        <taxon>sulfur-oxidizing symbionts</taxon>
    </lineage>
</organism>
<gene>
    <name evidence="6" type="primary">rlmL</name>
    <name evidence="9" type="ORF">BOW53_10690</name>
</gene>
<reference evidence="9 10" key="1">
    <citation type="submission" date="2016-11" db="EMBL/GenBank/DDBJ databases">
        <title>Mixed transmission modes and dynamic genome evolution in an obligate animal-bacterial symbiosis.</title>
        <authorList>
            <person name="Russell S.L."/>
            <person name="Corbett-Detig R.B."/>
            <person name="Cavanaugh C.M."/>
        </authorList>
    </citation>
    <scope>NUCLEOTIDE SEQUENCE [LARGE SCALE GENOMIC DNA]</scope>
    <source>
        <strain evidence="9">Sveles-Q1</strain>
    </source>
</reference>
<comment type="catalytic activity">
    <reaction evidence="6">
        <text>guanosine(2069) in 23S rRNA + S-adenosyl-L-methionine = N(2)-methylguanosine(2069) in 23S rRNA + S-adenosyl-L-homocysteine + H(+)</text>
        <dbReference type="Rhea" id="RHEA:43772"/>
        <dbReference type="Rhea" id="RHEA-COMP:10688"/>
        <dbReference type="Rhea" id="RHEA-COMP:10689"/>
        <dbReference type="ChEBI" id="CHEBI:15378"/>
        <dbReference type="ChEBI" id="CHEBI:57856"/>
        <dbReference type="ChEBI" id="CHEBI:59789"/>
        <dbReference type="ChEBI" id="CHEBI:74269"/>
        <dbReference type="ChEBI" id="CHEBI:74481"/>
        <dbReference type="EC" id="2.1.1.264"/>
    </reaction>
</comment>
<keyword evidence="4 6" id="KW-0808">Transferase</keyword>
<dbReference type="SUPFAM" id="SSF53335">
    <property type="entry name" value="S-adenosyl-L-methionine-dependent methyltransferases"/>
    <property type="match status" value="2"/>
</dbReference>
<proteinExistence type="inferred from homology"/>
<evidence type="ECO:0000259" key="8">
    <source>
        <dbReference type="PROSITE" id="PS51165"/>
    </source>
</evidence>
<evidence type="ECO:0000313" key="9">
    <source>
        <dbReference type="EMBL" id="OOZ39673.1"/>
    </source>
</evidence>
<comment type="function">
    <text evidence="6">Specifically methylates the guanine in position 2445 (m2G2445) and the guanine in position 2069 (m7G2069) of 23S rRNA.</text>
</comment>
<dbReference type="AlphaFoldDB" id="A0A1T2L3J5"/>
<dbReference type="PRINTS" id="PR00507">
    <property type="entry name" value="N12N6MTFRASE"/>
</dbReference>
<dbReference type="PROSITE" id="PS51165">
    <property type="entry name" value="THUMP"/>
    <property type="match status" value="1"/>
</dbReference>
<dbReference type="Pfam" id="PF02926">
    <property type="entry name" value="THUMP"/>
    <property type="match status" value="1"/>
</dbReference>
<keyword evidence="1 6" id="KW-0963">Cytoplasm</keyword>
<comment type="similarity">
    <text evidence="6">Belongs to the methyltransferase superfamily. RlmKL family.</text>
</comment>
<dbReference type="CDD" id="cd11715">
    <property type="entry name" value="THUMP_AdoMetMT"/>
    <property type="match status" value="1"/>
</dbReference>
<dbReference type="CDD" id="cd02440">
    <property type="entry name" value="AdoMet_MTases"/>
    <property type="match status" value="1"/>
</dbReference>
<dbReference type="InterPro" id="IPR004114">
    <property type="entry name" value="THUMP_dom"/>
</dbReference>
<evidence type="ECO:0000256" key="7">
    <source>
        <dbReference type="PROSITE-ProRule" id="PRU00529"/>
    </source>
</evidence>
<dbReference type="EC" id="2.1.1.173" evidence="6"/>
<comment type="subcellular location">
    <subcellularLocation>
        <location evidence="6">Cytoplasm</location>
    </subcellularLocation>
</comment>
<dbReference type="NCBIfam" id="NF008748">
    <property type="entry name" value="PRK11783.1"/>
    <property type="match status" value="1"/>
</dbReference>
<dbReference type="OrthoDB" id="9809404at2"/>
<dbReference type="Proteomes" id="UP000191110">
    <property type="component" value="Unassembled WGS sequence"/>
</dbReference>
<protein>
    <recommendedName>
        <fullName evidence="6">Ribosomal RNA large subunit methyltransferase K/L</fullName>
    </recommendedName>
    <domain>
        <recommendedName>
            <fullName evidence="6">23S rRNA m2G2445 methyltransferase</fullName>
            <ecNumber evidence="6">2.1.1.173</ecNumber>
        </recommendedName>
        <alternativeName>
            <fullName evidence="6">rRNA (guanine-N(2)-)-methyltransferase RlmL</fullName>
        </alternativeName>
    </domain>
    <domain>
        <recommendedName>
            <fullName evidence="6">23S rRNA m7G2069 methyltransferase</fullName>
            <ecNumber evidence="6">2.1.1.264</ecNumber>
        </recommendedName>
        <alternativeName>
            <fullName evidence="6">rRNA (guanine-N(7)-)-methyltransferase RlmK</fullName>
        </alternativeName>
    </domain>
</protein>
<dbReference type="GO" id="GO:0070043">
    <property type="term" value="F:rRNA (guanine-N7-)-methyltransferase activity"/>
    <property type="evidence" value="ECO:0007669"/>
    <property type="project" value="UniProtKB-UniRule"/>
</dbReference>
<keyword evidence="3 6" id="KW-0489">Methyltransferase</keyword>
<feature type="domain" description="THUMP" evidence="8">
    <location>
        <begin position="45"/>
        <end position="156"/>
    </location>
</feature>
<dbReference type="PANTHER" id="PTHR47313">
    <property type="entry name" value="RIBOSOMAL RNA LARGE SUBUNIT METHYLTRANSFERASE K/L"/>
    <property type="match status" value="1"/>
</dbReference>
<dbReference type="EC" id="2.1.1.264" evidence="6"/>
<keyword evidence="10" id="KW-1185">Reference proteome</keyword>
<dbReference type="HAMAP" id="MF_01858">
    <property type="entry name" value="23SrRNA_methyltr_KL"/>
    <property type="match status" value="1"/>
</dbReference>
<dbReference type="SMART" id="SM00981">
    <property type="entry name" value="THUMP"/>
    <property type="match status" value="1"/>
</dbReference>
<keyword evidence="7" id="KW-0694">RNA-binding</keyword>
<dbReference type="Pfam" id="PF10672">
    <property type="entry name" value="Methyltrans_SAM"/>
    <property type="match status" value="1"/>
</dbReference>
<dbReference type="PIRSF" id="PIRSF037618">
    <property type="entry name" value="RNA_Mtase_bacteria_prd"/>
    <property type="match status" value="1"/>
</dbReference>
<dbReference type="InterPro" id="IPR002052">
    <property type="entry name" value="DNA_methylase_N6_adenine_CS"/>
</dbReference>
<keyword evidence="2 6" id="KW-0698">rRNA processing</keyword>
<accession>A0A1T2L3J5</accession>